<dbReference type="EMBL" id="CP133721">
    <property type="protein sequence ID" value="WMW78502.1"/>
    <property type="molecule type" value="Genomic_DNA"/>
</dbReference>
<keyword evidence="4" id="KW-1185">Reference proteome</keyword>
<evidence type="ECO:0000313" key="4">
    <source>
        <dbReference type="Proteomes" id="UP001180481"/>
    </source>
</evidence>
<dbReference type="InterPro" id="IPR000305">
    <property type="entry name" value="GIY-YIG_endonuc"/>
</dbReference>
<reference evidence="3" key="1">
    <citation type="submission" date="2023-09" db="EMBL/GenBank/DDBJ databases">
        <title>Flavobacterium sp. 20NA77.7 isolated from freshwater.</title>
        <authorList>
            <person name="Le V."/>
            <person name="Ko S.-R."/>
            <person name="Ahn C.-Y."/>
            <person name="Oh H.-M."/>
        </authorList>
    </citation>
    <scope>NUCLEOTIDE SEQUENCE</scope>
    <source>
        <strain evidence="3">20NA77.7</strain>
    </source>
</reference>
<dbReference type="PANTHER" id="PTHR34477">
    <property type="entry name" value="UPF0213 PROTEIN YHBQ"/>
    <property type="match status" value="1"/>
</dbReference>
<comment type="similarity">
    <text evidence="1">Belongs to the UPF0213 family.</text>
</comment>
<feature type="domain" description="GIY-YIG" evidence="2">
    <location>
        <begin position="1"/>
        <end position="79"/>
    </location>
</feature>
<dbReference type="Pfam" id="PF01541">
    <property type="entry name" value="GIY-YIG"/>
    <property type="match status" value="1"/>
</dbReference>
<dbReference type="Proteomes" id="UP001180481">
    <property type="component" value="Chromosome"/>
</dbReference>
<dbReference type="PANTHER" id="PTHR34477:SF5">
    <property type="entry name" value="BSL5627 PROTEIN"/>
    <property type="match status" value="1"/>
</dbReference>
<proteinExistence type="inferred from homology"/>
<dbReference type="RefSeq" id="WP_309532806.1">
    <property type="nucleotide sequence ID" value="NZ_CP133721.1"/>
</dbReference>
<protein>
    <submittedName>
        <fullName evidence="3">GIY-YIG nuclease family protein</fullName>
    </submittedName>
</protein>
<sequence length="86" mass="10245">MFYVYILYSKKLDTYYVGSTSQTVTQRLQKHLSNHAGYTSKAKDWEVVYCEEYSLKTIALKRENEIKRWKSKIKIKFLIDGLSRPD</sequence>
<name>A0ABY9RB76_9FLAO</name>
<evidence type="ECO:0000256" key="1">
    <source>
        <dbReference type="ARBA" id="ARBA00007435"/>
    </source>
</evidence>
<dbReference type="PROSITE" id="PS50164">
    <property type="entry name" value="GIY_YIG"/>
    <property type="match status" value="1"/>
</dbReference>
<dbReference type="InterPro" id="IPR050190">
    <property type="entry name" value="UPF0213_domain"/>
</dbReference>
<organism evidence="3 4">
    <name type="scientific">Flavobacterium nakdongensis</name>
    <dbReference type="NCBI Taxonomy" id="3073563"/>
    <lineage>
        <taxon>Bacteria</taxon>
        <taxon>Pseudomonadati</taxon>
        <taxon>Bacteroidota</taxon>
        <taxon>Flavobacteriia</taxon>
        <taxon>Flavobacteriales</taxon>
        <taxon>Flavobacteriaceae</taxon>
        <taxon>Flavobacterium</taxon>
    </lineage>
</organism>
<dbReference type="SUPFAM" id="SSF82771">
    <property type="entry name" value="GIY-YIG endonuclease"/>
    <property type="match status" value="1"/>
</dbReference>
<gene>
    <name evidence="3" type="ORF">RF683_03380</name>
</gene>
<dbReference type="CDD" id="cd10449">
    <property type="entry name" value="GIY-YIG_SLX1_like"/>
    <property type="match status" value="1"/>
</dbReference>
<dbReference type="InterPro" id="IPR035901">
    <property type="entry name" value="GIY-YIG_endonuc_sf"/>
</dbReference>
<accession>A0ABY9RB76</accession>
<evidence type="ECO:0000259" key="2">
    <source>
        <dbReference type="PROSITE" id="PS50164"/>
    </source>
</evidence>
<dbReference type="Gene3D" id="3.40.1440.10">
    <property type="entry name" value="GIY-YIG endonuclease"/>
    <property type="match status" value="1"/>
</dbReference>
<evidence type="ECO:0000313" key="3">
    <source>
        <dbReference type="EMBL" id="WMW78502.1"/>
    </source>
</evidence>